<sequence length="193" mass="21730">MLEEVCSVMEQEHLEHRAKFTVPLRVENQEVIFDVDCGSAVTLLKILAKVKNSLVEIEDVKMLDACGQKRLAKLLEKYRNVLSEEFAHIKNFKAHLKLKPDAKPTFIKNRVVPFKIVEKVEKELDRMVKAGILEKVESSRWATPIVPVLKKDGGIRSIFRIPLDSGDNISKCTLTAPVLLPNTVIFSGSPPNT</sequence>
<dbReference type="InterPro" id="IPR050951">
    <property type="entry name" value="Retrovirus_Pol_polyprotein"/>
</dbReference>
<dbReference type="GO" id="GO:0071897">
    <property type="term" value="P:DNA biosynthetic process"/>
    <property type="evidence" value="ECO:0007669"/>
    <property type="project" value="UniProtKB-ARBA"/>
</dbReference>
<dbReference type="InterPro" id="IPR043502">
    <property type="entry name" value="DNA/RNA_pol_sf"/>
</dbReference>
<proteinExistence type="predicted"/>
<dbReference type="Gene3D" id="3.10.10.10">
    <property type="entry name" value="HIV Type 1 Reverse Transcriptase, subunit A, domain 1"/>
    <property type="match status" value="1"/>
</dbReference>
<gene>
    <name evidence="1" type="ORF">DMN91_007412</name>
</gene>
<name>A0A3L8DLU3_OOCBI</name>
<comment type="caution">
    <text evidence="1">The sequence shown here is derived from an EMBL/GenBank/DDBJ whole genome shotgun (WGS) entry which is preliminary data.</text>
</comment>
<dbReference type="Proteomes" id="UP000279307">
    <property type="component" value="Chromosome 7"/>
</dbReference>
<protein>
    <submittedName>
        <fullName evidence="1">Uncharacterized protein</fullName>
    </submittedName>
</protein>
<accession>A0A3L8DLU3</accession>
<reference evidence="1" key="1">
    <citation type="journal article" date="2018" name="Genome Res.">
        <title>The genomic architecture and molecular evolution of ant odorant receptors.</title>
        <authorList>
            <person name="McKenzie S.K."/>
            <person name="Kronauer D.J.C."/>
        </authorList>
    </citation>
    <scope>NUCLEOTIDE SEQUENCE [LARGE SCALE GENOMIC DNA]</scope>
    <source>
        <strain evidence="1">Clonal line C1</strain>
    </source>
</reference>
<organism evidence="1">
    <name type="scientific">Ooceraea biroi</name>
    <name type="common">Clonal raider ant</name>
    <name type="synonym">Cerapachys biroi</name>
    <dbReference type="NCBI Taxonomy" id="2015173"/>
    <lineage>
        <taxon>Eukaryota</taxon>
        <taxon>Metazoa</taxon>
        <taxon>Ecdysozoa</taxon>
        <taxon>Arthropoda</taxon>
        <taxon>Hexapoda</taxon>
        <taxon>Insecta</taxon>
        <taxon>Pterygota</taxon>
        <taxon>Neoptera</taxon>
        <taxon>Endopterygota</taxon>
        <taxon>Hymenoptera</taxon>
        <taxon>Apocrita</taxon>
        <taxon>Aculeata</taxon>
        <taxon>Formicoidea</taxon>
        <taxon>Formicidae</taxon>
        <taxon>Dorylinae</taxon>
        <taxon>Ooceraea</taxon>
    </lineage>
</organism>
<dbReference type="SUPFAM" id="SSF56672">
    <property type="entry name" value="DNA/RNA polymerases"/>
    <property type="match status" value="1"/>
</dbReference>
<dbReference type="OrthoDB" id="7700397at2759"/>
<dbReference type="AlphaFoldDB" id="A0A3L8DLU3"/>
<dbReference type="PANTHER" id="PTHR37984">
    <property type="entry name" value="PROTEIN CBG26694"/>
    <property type="match status" value="1"/>
</dbReference>
<evidence type="ECO:0000313" key="1">
    <source>
        <dbReference type="EMBL" id="RLU20798.1"/>
    </source>
</evidence>
<dbReference type="PANTHER" id="PTHR37984:SF13">
    <property type="entry name" value="RIBONUCLEASE H"/>
    <property type="match status" value="1"/>
</dbReference>
<reference evidence="1" key="2">
    <citation type="submission" date="2018-07" db="EMBL/GenBank/DDBJ databases">
        <authorList>
            <person name="Mckenzie S.K."/>
            <person name="Kronauer D.J.C."/>
        </authorList>
    </citation>
    <scope>NUCLEOTIDE SEQUENCE</scope>
    <source>
        <strain evidence="1">Clonal line C1</strain>
    </source>
</reference>
<dbReference type="EMBL" id="QOIP01000007">
    <property type="protein sequence ID" value="RLU20798.1"/>
    <property type="molecule type" value="Genomic_DNA"/>
</dbReference>